<feature type="compositionally biased region" description="Polar residues" evidence="1">
    <location>
        <begin position="59"/>
        <end position="71"/>
    </location>
</feature>
<evidence type="ECO:0000256" key="1">
    <source>
        <dbReference type="SAM" id="MobiDB-lite"/>
    </source>
</evidence>
<dbReference type="PANTHER" id="PTHR46603">
    <property type="entry name" value="ABSCISSION/NOCUT CHECKPOINT REGULATOR"/>
    <property type="match status" value="1"/>
</dbReference>
<organism evidence="2 3">
    <name type="scientific">Cladonia borealis</name>
    <dbReference type="NCBI Taxonomy" id="184061"/>
    <lineage>
        <taxon>Eukaryota</taxon>
        <taxon>Fungi</taxon>
        <taxon>Dikarya</taxon>
        <taxon>Ascomycota</taxon>
        <taxon>Pezizomycotina</taxon>
        <taxon>Lecanoromycetes</taxon>
        <taxon>OSLEUM clade</taxon>
        <taxon>Lecanoromycetidae</taxon>
        <taxon>Lecanorales</taxon>
        <taxon>Lecanorineae</taxon>
        <taxon>Cladoniaceae</taxon>
        <taxon>Cladonia</taxon>
    </lineage>
</organism>
<dbReference type="CDD" id="cd19817">
    <property type="entry name" value="Bbox1_ANCHR-like"/>
    <property type="match status" value="1"/>
</dbReference>
<dbReference type="PANTHER" id="PTHR46603:SF1">
    <property type="entry name" value="ABSCISSION_NOCUT CHECKPOINT REGULATOR"/>
    <property type="match status" value="1"/>
</dbReference>
<sequence length="302" mass="32915">MDDEPSANDNALLARLNKLKKSNISFGTSNTPSVTISTSEADETPNDLIARFQRIHGQNAASTLKQSSADSAPNDGGRPPSPTIEELLAELGPEDQWTVDSTDLKEADDLLAEARRALPEQETLKQEPQHQSSVTGETLDPPTEPPDQEQDEEAEADASLQRILDELEFEKLQEPAPSAPSQQRDSESPILPSPPLDSFASLVFPSTPETPLHSLNLPSTPTTTPSTRKVRSEPKPQGFTDEEIDSWCIICCANASVKCSGCDGDLYCWGCWREGHVGPDVGLEEKRHVWERVAKKKPPGEG</sequence>
<dbReference type="Proteomes" id="UP001166286">
    <property type="component" value="Unassembled WGS sequence"/>
</dbReference>
<feature type="region of interest" description="Disordered" evidence="1">
    <location>
        <begin position="23"/>
        <end position="42"/>
    </location>
</feature>
<dbReference type="SUPFAM" id="SSF57845">
    <property type="entry name" value="B-box zinc-binding domain"/>
    <property type="match status" value="1"/>
</dbReference>
<feature type="compositionally biased region" description="Basic and acidic residues" evidence="1">
    <location>
        <begin position="102"/>
        <end position="128"/>
    </location>
</feature>
<evidence type="ECO:0008006" key="4">
    <source>
        <dbReference type="Google" id="ProtNLM"/>
    </source>
</evidence>
<evidence type="ECO:0000313" key="3">
    <source>
        <dbReference type="Proteomes" id="UP001166286"/>
    </source>
</evidence>
<evidence type="ECO:0000313" key="2">
    <source>
        <dbReference type="EMBL" id="KAK0515846.1"/>
    </source>
</evidence>
<dbReference type="EMBL" id="JAFEKC020000003">
    <property type="protein sequence ID" value="KAK0515846.1"/>
    <property type="molecule type" value="Genomic_DNA"/>
</dbReference>
<proteinExistence type="predicted"/>
<name>A0AA39UDT9_9LECA</name>
<protein>
    <recommendedName>
        <fullName evidence="4">Abscission/NoCut checkpoint regulator</fullName>
    </recommendedName>
</protein>
<keyword evidence="3" id="KW-1185">Reference proteome</keyword>
<dbReference type="AlphaFoldDB" id="A0AA39UDT9"/>
<dbReference type="InterPro" id="IPR044553">
    <property type="entry name" value="Bbox1_ANCHR"/>
</dbReference>
<accession>A0AA39UDT9</accession>
<comment type="caution">
    <text evidence="2">The sequence shown here is derived from an EMBL/GenBank/DDBJ whole genome shotgun (WGS) entry which is preliminary data.</text>
</comment>
<reference evidence="2" key="1">
    <citation type="submission" date="2023-03" db="EMBL/GenBank/DDBJ databases">
        <title>Complete genome of Cladonia borealis.</title>
        <authorList>
            <person name="Park H."/>
        </authorList>
    </citation>
    <scope>NUCLEOTIDE SEQUENCE</scope>
    <source>
        <strain evidence="2">ANT050790</strain>
    </source>
</reference>
<feature type="compositionally biased region" description="Acidic residues" evidence="1">
    <location>
        <begin position="146"/>
        <end position="156"/>
    </location>
</feature>
<feature type="region of interest" description="Disordered" evidence="1">
    <location>
        <begin position="56"/>
        <end position="238"/>
    </location>
</feature>
<feature type="compositionally biased region" description="Low complexity" evidence="1">
    <location>
        <begin position="210"/>
        <end position="227"/>
    </location>
</feature>
<dbReference type="Pfam" id="PF22586">
    <property type="entry name" value="ANCHR-like_BBOX"/>
    <property type="match status" value="1"/>
</dbReference>
<feature type="compositionally biased region" description="Basic and acidic residues" evidence="1">
    <location>
        <begin position="163"/>
        <end position="173"/>
    </location>
</feature>
<feature type="compositionally biased region" description="Polar residues" evidence="1">
    <location>
        <begin position="23"/>
        <end position="39"/>
    </location>
</feature>
<gene>
    <name evidence="2" type="ORF">JMJ35_001880</name>
</gene>